<dbReference type="PANTHER" id="PTHR31297">
    <property type="entry name" value="GLUCAN ENDO-1,6-BETA-GLUCOSIDASE B"/>
    <property type="match status" value="1"/>
</dbReference>
<evidence type="ECO:0000256" key="4">
    <source>
        <dbReference type="ARBA" id="ARBA00023316"/>
    </source>
</evidence>
<keyword evidence="1" id="KW-0378">Hydrolase</keyword>
<name>A0A8K1FG13_PYTOL</name>
<dbReference type="GO" id="GO:0004338">
    <property type="term" value="F:glucan exo-1,3-beta-glucosidase activity"/>
    <property type="evidence" value="ECO:0007669"/>
    <property type="project" value="UniProtKB-EC"/>
</dbReference>
<proteinExistence type="predicted"/>
<evidence type="ECO:0000256" key="6">
    <source>
        <dbReference type="ARBA" id="ARBA00038929"/>
    </source>
</evidence>
<dbReference type="EMBL" id="SPLM01000109">
    <property type="protein sequence ID" value="TMW59519.1"/>
    <property type="molecule type" value="Genomic_DNA"/>
</dbReference>
<keyword evidence="7" id="KW-0732">Signal</keyword>
<dbReference type="GO" id="GO:0009251">
    <property type="term" value="P:glucan catabolic process"/>
    <property type="evidence" value="ECO:0007669"/>
    <property type="project" value="TreeGrafter"/>
</dbReference>
<dbReference type="InterPro" id="IPR050386">
    <property type="entry name" value="Glycosyl_hydrolase_5"/>
</dbReference>
<feature type="chain" id="PRO_5035459570" description="glucan 1,3-beta-glucosidase" evidence="7">
    <location>
        <begin position="22"/>
        <end position="409"/>
    </location>
</feature>
<comment type="caution">
    <text evidence="8">The sequence shown here is derived from an EMBL/GenBank/DDBJ whole genome shotgun (WGS) entry which is preliminary data.</text>
</comment>
<dbReference type="PANTHER" id="PTHR31297:SF34">
    <property type="entry name" value="GLUCAN 1,3-BETA-GLUCOSIDASE 2"/>
    <property type="match status" value="1"/>
</dbReference>
<feature type="signal peptide" evidence="7">
    <location>
        <begin position="1"/>
        <end position="21"/>
    </location>
</feature>
<keyword evidence="9" id="KW-1185">Reference proteome</keyword>
<keyword evidence="3" id="KW-0326">Glycosidase</keyword>
<evidence type="ECO:0000256" key="3">
    <source>
        <dbReference type="ARBA" id="ARBA00023295"/>
    </source>
</evidence>
<dbReference type="GO" id="GO:0009986">
    <property type="term" value="C:cell surface"/>
    <property type="evidence" value="ECO:0007669"/>
    <property type="project" value="TreeGrafter"/>
</dbReference>
<keyword evidence="4" id="KW-0961">Cell wall biogenesis/degradation</keyword>
<evidence type="ECO:0000313" key="9">
    <source>
        <dbReference type="Proteomes" id="UP000794436"/>
    </source>
</evidence>
<gene>
    <name evidence="8" type="ORF">Poli38472_004588</name>
</gene>
<dbReference type="GO" id="GO:0005576">
    <property type="term" value="C:extracellular region"/>
    <property type="evidence" value="ECO:0007669"/>
    <property type="project" value="TreeGrafter"/>
</dbReference>
<dbReference type="FunFam" id="3.20.20.80:FF:000113">
    <property type="entry name" value="Glucan 1,3-beta-glucosidase"/>
    <property type="match status" value="1"/>
</dbReference>
<protein>
    <recommendedName>
        <fullName evidence="6">glucan 1,3-beta-glucosidase</fullName>
        <ecNumber evidence="6">3.2.1.58</ecNumber>
    </recommendedName>
</protein>
<dbReference type="Proteomes" id="UP000794436">
    <property type="component" value="Unassembled WGS sequence"/>
</dbReference>
<dbReference type="GO" id="GO:0071555">
    <property type="term" value="P:cell wall organization"/>
    <property type="evidence" value="ECO:0007669"/>
    <property type="project" value="UniProtKB-KW"/>
</dbReference>
<evidence type="ECO:0000256" key="5">
    <source>
        <dbReference type="ARBA" id="ARBA00036824"/>
    </source>
</evidence>
<evidence type="ECO:0000256" key="7">
    <source>
        <dbReference type="SAM" id="SignalP"/>
    </source>
</evidence>
<evidence type="ECO:0000256" key="2">
    <source>
        <dbReference type="ARBA" id="ARBA00023180"/>
    </source>
</evidence>
<dbReference type="AlphaFoldDB" id="A0A8K1FG13"/>
<dbReference type="OrthoDB" id="1887033at2759"/>
<dbReference type="InterPro" id="IPR017853">
    <property type="entry name" value="GH"/>
</dbReference>
<keyword evidence="2" id="KW-0325">Glycoprotein</keyword>
<evidence type="ECO:0000256" key="1">
    <source>
        <dbReference type="ARBA" id="ARBA00022801"/>
    </source>
</evidence>
<evidence type="ECO:0000313" key="8">
    <source>
        <dbReference type="EMBL" id="TMW59519.1"/>
    </source>
</evidence>
<sequence length="409" mass="46433">MLYQLTRFAVAAASIVLTVAGQNQYNRTLRAAVEPANHVQHAIRAGTVRSRGVNLGSWLVAEQWMTKEANFWQNLDSQYANKGEYIVLAKGANHDQRVAQFENHHATFVMDKDIQDIANAGLNTVRVPVGYWITGADPYDTSGQGAWKVFPKDTLQRLDTLIRDWALKYNIAVMISLHAAKGSQNGEAHSAPTDLGKAYWSLYSENVDNAVYVVKFLADRYKNDAAFLGIGLMNEPMADTVESVLNNYYIRSYQAIRGSGNNCIISIMPLLYKQTPDNLVGFMEKPSYTNVWVEWHPYFIWGFENWSAADLVNNGIRRDFLNKMNQWNSRPNANPMFFGEWSLASSGQYTNPDSNDFLTWTRAQMDAMKTAKAGWTYWSWRTYGDENSFNGWSMRSVLRKTNIKSIVMG</sequence>
<reference evidence="8" key="1">
    <citation type="submission" date="2019-03" db="EMBL/GenBank/DDBJ databases">
        <title>Long read genome sequence of the mycoparasitic Pythium oligandrum ATCC 38472 isolated from sugarbeet rhizosphere.</title>
        <authorList>
            <person name="Gaulin E."/>
        </authorList>
    </citation>
    <scope>NUCLEOTIDE SEQUENCE</scope>
    <source>
        <strain evidence="8">ATCC 38472_TT</strain>
    </source>
</reference>
<accession>A0A8K1FG13</accession>
<dbReference type="Gene3D" id="3.20.20.80">
    <property type="entry name" value="Glycosidases"/>
    <property type="match status" value="1"/>
</dbReference>
<comment type="catalytic activity">
    <reaction evidence="5">
        <text>Successive hydrolysis of beta-D-glucose units from the non-reducing ends of (1-&gt;3)-beta-D-glucans, releasing alpha-glucose.</text>
        <dbReference type="EC" id="3.2.1.58"/>
    </reaction>
</comment>
<organism evidence="8 9">
    <name type="scientific">Pythium oligandrum</name>
    <name type="common">Mycoparasitic fungus</name>
    <dbReference type="NCBI Taxonomy" id="41045"/>
    <lineage>
        <taxon>Eukaryota</taxon>
        <taxon>Sar</taxon>
        <taxon>Stramenopiles</taxon>
        <taxon>Oomycota</taxon>
        <taxon>Peronosporomycetes</taxon>
        <taxon>Pythiales</taxon>
        <taxon>Pythiaceae</taxon>
        <taxon>Pythium</taxon>
    </lineage>
</organism>
<dbReference type="SUPFAM" id="SSF51445">
    <property type="entry name" value="(Trans)glycosidases"/>
    <property type="match status" value="1"/>
</dbReference>
<dbReference type="EC" id="3.2.1.58" evidence="6"/>